<evidence type="ECO:0000313" key="4">
    <source>
        <dbReference type="EMBL" id="ORZ28875.1"/>
    </source>
</evidence>
<sequence length="139" mass="13914">MMMKSTFAPLFLLVALIALSTTQQVKAQDVTPTTTPTTTANADPVTSGSGSKPTITGAPSVPGGNFTTMPNFSSLATMIASYATGRSVHPGNAPTSKPSPSSAAASSSLLTEASRSSLMAGMALVIVTTLMSAIGTVAF</sequence>
<dbReference type="GeneID" id="33570183"/>
<feature type="region of interest" description="Disordered" evidence="1">
    <location>
        <begin position="24"/>
        <end position="63"/>
    </location>
</feature>
<feature type="signal peptide" evidence="3">
    <location>
        <begin position="1"/>
        <end position="27"/>
    </location>
</feature>
<feature type="region of interest" description="Disordered" evidence="1">
    <location>
        <begin position="88"/>
        <end position="108"/>
    </location>
</feature>
<evidence type="ECO:0000313" key="5">
    <source>
        <dbReference type="Proteomes" id="UP000193648"/>
    </source>
</evidence>
<keyword evidence="2" id="KW-0812">Transmembrane</keyword>
<feature type="compositionally biased region" description="Polar residues" evidence="1">
    <location>
        <begin position="40"/>
        <end position="54"/>
    </location>
</feature>
<comment type="caution">
    <text evidence="4">The sequence shown here is derived from an EMBL/GenBank/DDBJ whole genome shotgun (WGS) entry which is preliminary data.</text>
</comment>
<keyword evidence="2" id="KW-1133">Transmembrane helix</keyword>
<keyword evidence="3" id="KW-0732">Signal</keyword>
<gene>
    <name evidence="4" type="ORF">BCR41DRAFT_391296</name>
</gene>
<dbReference type="RefSeq" id="XP_021886548.1">
    <property type="nucleotide sequence ID" value="XM_022028340.1"/>
</dbReference>
<organism evidence="4 5">
    <name type="scientific">Lobosporangium transversale</name>
    <dbReference type="NCBI Taxonomy" id="64571"/>
    <lineage>
        <taxon>Eukaryota</taxon>
        <taxon>Fungi</taxon>
        <taxon>Fungi incertae sedis</taxon>
        <taxon>Mucoromycota</taxon>
        <taxon>Mortierellomycotina</taxon>
        <taxon>Mortierellomycetes</taxon>
        <taxon>Mortierellales</taxon>
        <taxon>Mortierellaceae</taxon>
        <taxon>Lobosporangium</taxon>
    </lineage>
</organism>
<reference evidence="4 5" key="1">
    <citation type="submission" date="2016-07" db="EMBL/GenBank/DDBJ databases">
        <title>Pervasive Adenine N6-methylation of Active Genes in Fungi.</title>
        <authorList>
            <consortium name="DOE Joint Genome Institute"/>
            <person name="Mondo S.J."/>
            <person name="Dannebaum R.O."/>
            <person name="Kuo R.C."/>
            <person name="Labutti K."/>
            <person name="Haridas S."/>
            <person name="Kuo A."/>
            <person name="Salamov A."/>
            <person name="Ahrendt S.R."/>
            <person name="Lipzen A."/>
            <person name="Sullivan W."/>
            <person name="Andreopoulos W.B."/>
            <person name="Clum A."/>
            <person name="Lindquist E."/>
            <person name="Daum C."/>
            <person name="Ramamoorthy G.K."/>
            <person name="Gryganskyi A."/>
            <person name="Culley D."/>
            <person name="Magnuson J.K."/>
            <person name="James T.Y."/>
            <person name="O'Malley M.A."/>
            <person name="Stajich J.E."/>
            <person name="Spatafora J.W."/>
            <person name="Visel A."/>
            <person name="Grigoriev I.V."/>
        </authorList>
    </citation>
    <scope>NUCLEOTIDE SEQUENCE [LARGE SCALE GENOMIC DNA]</scope>
    <source>
        <strain evidence="4 5">NRRL 3116</strain>
    </source>
</reference>
<dbReference type="Proteomes" id="UP000193648">
    <property type="component" value="Unassembled WGS sequence"/>
</dbReference>
<proteinExistence type="predicted"/>
<accession>A0A1Y2H2W3</accession>
<feature type="transmembrane region" description="Helical" evidence="2">
    <location>
        <begin position="118"/>
        <end position="138"/>
    </location>
</feature>
<keyword evidence="2" id="KW-0472">Membrane</keyword>
<dbReference type="EMBL" id="MCFF01000001">
    <property type="protein sequence ID" value="ORZ28875.1"/>
    <property type="molecule type" value="Genomic_DNA"/>
</dbReference>
<evidence type="ECO:0000256" key="2">
    <source>
        <dbReference type="SAM" id="Phobius"/>
    </source>
</evidence>
<feature type="chain" id="PRO_5012688876" evidence="3">
    <location>
        <begin position="28"/>
        <end position="139"/>
    </location>
</feature>
<keyword evidence="5" id="KW-1185">Reference proteome</keyword>
<dbReference type="AlphaFoldDB" id="A0A1Y2H2W3"/>
<name>A0A1Y2H2W3_9FUNG</name>
<dbReference type="OrthoDB" id="2444306at2759"/>
<feature type="compositionally biased region" description="Low complexity" evidence="1">
    <location>
        <begin position="93"/>
        <end position="108"/>
    </location>
</feature>
<evidence type="ECO:0000256" key="1">
    <source>
        <dbReference type="SAM" id="MobiDB-lite"/>
    </source>
</evidence>
<protein>
    <submittedName>
        <fullName evidence="4">Uncharacterized protein</fullName>
    </submittedName>
</protein>
<dbReference type="InParanoid" id="A0A1Y2H2W3"/>
<evidence type="ECO:0000256" key="3">
    <source>
        <dbReference type="SAM" id="SignalP"/>
    </source>
</evidence>